<dbReference type="EMBL" id="CAJPWZ010002874">
    <property type="protein sequence ID" value="CAG2246569.1"/>
    <property type="molecule type" value="Genomic_DNA"/>
</dbReference>
<dbReference type="Gene3D" id="3.10.100.10">
    <property type="entry name" value="Mannose-Binding Protein A, subunit A"/>
    <property type="match status" value="2"/>
</dbReference>
<keyword evidence="3" id="KW-1185">Reference proteome</keyword>
<name>A0A8S3US82_MYTED</name>
<dbReference type="InterPro" id="IPR016187">
    <property type="entry name" value="CTDL_fold"/>
</dbReference>
<gene>
    <name evidence="2" type="ORF">MEDL_58538</name>
</gene>
<dbReference type="SUPFAM" id="SSF56436">
    <property type="entry name" value="C-type lectin-like"/>
    <property type="match status" value="2"/>
</dbReference>
<dbReference type="InterPro" id="IPR050111">
    <property type="entry name" value="C-type_lectin/snaclec_domain"/>
</dbReference>
<proteinExistence type="predicted"/>
<reference evidence="2" key="1">
    <citation type="submission" date="2021-03" db="EMBL/GenBank/DDBJ databases">
        <authorList>
            <person name="Bekaert M."/>
        </authorList>
    </citation>
    <scope>NUCLEOTIDE SEQUENCE</scope>
</reference>
<accession>A0A8S3US82</accession>
<evidence type="ECO:0000313" key="3">
    <source>
        <dbReference type="Proteomes" id="UP000683360"/>
    </source>
</evidence>
<dbReference type="InterPro" id="IPR001304">
    <property type="entry name" value="C-type_lectin-like"/>
</dbReference>
<dbReference type="AlphaFoldDB" id="A0A8S3US82"/>
<evidence type="ECO:0000313" key="2">
    <source>
        <dbReference type="EMBL" id="CAG2246569.1"/>
    </source>
</evidence>
<dbReference type="CDD" id="cd00037">
    <property type="entry name" value="CLECT"/>
    <property type="match status" value="2"/>
</dbReference>
<sequence length="172" mass="19801">MIKENCDCLGGKLLELETAVKNEFIKDQVRTLDTGVEGYWIGGYNFNNDDDMEWISKPNQVMPFSDMESDQPNNPDTQPCMMIWRDFNFLWDILIFIKESCQGLGGKLVELETQEENEFIKNAVMTISSGVKGYWIGGYDFNNDGDLEWLSKPNQVMPFSDWYLRQPNAPGT</sequence>
<dbReference type="InterPro" id="IPR016186">
    <property type="entry name" value="C-type_lectin-like/link_sf"/>
</dbReference>
<feature type="domain" description="C-type lectin" evidence="1">
    <location>
        <begin position="98"/>
        <end position="172"/>
    </location>
</feature>
<evidence type="ECO:0000259" key="1">
    <source>
        <dbReference type="PROSITE" id="PS50041"/>
    </source>
</evidence>
<organism evidence="2 3">
    <name type="scientific">Mytilus edulis</name>
    <name type="common">Blue mussel</name>
    <dbReference type="NCBI Taxonomy" id="6550"/>
    <lineage>
        <taxon>Eukaryota</taxon>
        <taxon>Metazoa</taxon>
        <taxon>Spiralia</taxon>
        <taxon>Lophotrochozoa</taxon>
        <taxon>Mollusca</taxon>
        <taxon>Bivalvia</taxon>
        <taxon>Autobranchia</taxon>
        <taxon>Pteriomorphia</taxon>
        <taxon>Mytilida</taxon>
        <taxon>Mytiloidea</taxon>
        <taxon>Mytilidae</taxon>
        <taxon>Mytilinae</taxon>
        <taxon>Mytilus</taxon>
    </lineage>
</organism>
<dbReference type="Pfam" id="PF00059">
    <property type="entry name" value="Lectin_C"/>
    <property type="match status" value="1"/>
</dbReference>
<dbReference type="PROSITE" id="PS50041">
    <property type="entry name" value="C_TYPE_LECTIN_2"/>
    <property type="match status" value="2"/>
</dbReference>
<dbReference type="OrthoDB" id="6162106at2759"/>
<feature type="domain" description="C-type lectin" evidence="1">
    <location>
        <begin position="1"/>
        <end position="92"/>
    </location>
</feature>
<comment type="caution">
    <text evidence="2">The sequence shown here is derived from an EMBL/GenBank/DDBJ whole genome shotgun (WGS) entry which is preliminary data.</text>
</comment>
<dbReference type="PANTHER" id="PTHR22803">
    <property type="entry name" value="MANNOSE, PHOSPHOLIPASE, LECTIN RECEPTOR RELATED"/>
    <property type="match status" value="1"/>
</dbReference>
<protein>
    <recommendedName>
        <fullName evidence="1">C-type lectin domain-containing protein</fullName>
    </recommendedName>
</protein>
<dbReference type="Proteomes" id="UP000683360">
    <property type="component" value="Unassembled WGS sequence"/>
</dbReference>